<dbReference type="Proteomes" id="UP000799771">
    <property type="component" value="Unassembled WGS sequence"/>
</dbReference>
<protein>
    <recommendedName>
        <fullName evidence="2">SET domain-containing protein</fullName>
    </recommendedName>
</protein>
<dbReference type="InterPro" id="IPR001214">
    <property type="entry name" value="SET_dom"/>
</dbReference>
<keyword evidence="4" id="KW-1185">Reference proteome</keyword>
<dbReference type="GeneID" id="54406984"/>
<dbReference type="Pfam" id="PF00856">
    <property type="entry name" value="SET"/>
    <property type="match status" value="1"/>
</dbReference>
<evidence type="ECO:0000256" key="1">
    <source>
        <dbReference type="SAM" id="MobiDB-lite"/>
    </source>
</evidence>
<dbReference type="InterPro" id="IPR046341">
    <property type="entry name" value="SET_dom_sf"/>
</dbReference>
<feature type="domain" description="SET" evidence="2">
    <location>
        <begin position="134"/>
        <end position="262"/>
    </location>
</feature>
<reference evidence="3" key="1">
    <citation type="journal article" date="2020" name="Stud. Mycol.">
        <title>101 Dothideomycetes genomes: a test case for predicting lifestyles and emergence of pathogens.</title>
        <authorList>
            <person name="Haridas S."/>
            <person name="Albert R."/>
            <person name="Binder M."/>
            <person name="Bloem J."/>
            <person name="Labutti K."/>
            <person name="Salamov A."/>
            <person name="Andreopoulos B."/>
            <person name="Baker S."/>
            <person name="Barry K."/>
            <person name="Bills G."/>
            <person name="Bluhm B."/>
            <person name="Cannon C."/>
            <person name="Castanera R."/>
            <person name="Culley D."/>
            <person name="Daum C."/>
            <person name="Ezra D."/>
            <person name="Gonzalez J."/>
            <person name="Henrissat B."/>
            <person name="Kuo A."/>
            <person name="Liang C."/>
            <person name="Lipzen A."/>
            <person name="Lutzoni F."/>
            <person name="Magnuson J."/>
            <person name="Mondo S."/>
            <person name="Nolan M."/>
            <person name="Ohm R."/>
            <person name="Pangilinan J."/>
            <person name="Park H.-J."/>
            <person name="Ramirez L."/>
            <person name="Alfaro M."/>
            <person name="Sun H."/>
            <person name="Tritt A."/>
            <person name="Yoshinaga Y."/>
            <person name="Zwiers L.-H."/>
            <person name="Turgeon B."/>
            <person name="Goodwin S."/>
            <person name="Spatafora J."/>
            <person name="Crous P."/>
            <person name="Grigoriev I."/>
        </authorList>
    </citation>
    <scope>NUCLEOTIDE SEQUENCE</scope>
    <source>
        <strain evidence="3">CBS 119687</strain>
    </source>
</reference>
<evidence type="ECO:0000259" key="2">
    <source>
        <dbReference type="PROSITE" id="PS50280"/>
    </source>
</evidence>
<dbReference type="OrthoDB" id="308383at2759"/>
<gene>
    <name evidence="3" type="ORF">P153DRAFT_355105</name>
</gene>
<dbReference type="Gene3D" id="2.170.270.10">
    <property type="entry name" value="SET domain"/>
    <property type="match status" value="1"/>
</dbReference>
<dbReference type="RefSeq" id="XP_033525669.1">
    <property type="nucleotide sequence ID" value="XM_033666552.1"/>
</dbReference>
<dbReference type="EMBL" id="ML977502">
    <property type="protein sequence ID" value="KAF2131282.1"/>
    <property type="molecule type" value="Genomic_DNA"/>
</dbReference>
<accession>A0A6A6AH20</accession>
<dbReference type="SMART" id="SM00317">
    <property type="entry name" value="SET"/>
    <property type="match status" value="1"/>
</dbReference>
<dbReference type="AlphaFoldDB" id="A0A6A6AH20"/>
<evidence type="ECO:0000313" key="4">
    <source>
        <dbReference type="Proteomes" id="UP000799771"/>
    </source>
</evidence>
<organism evidence="3 4">
    <name type="scientific">Dothidotthia symphoricarpi CBS 119687</name>
    <dbReference type="NCBI Taxonomy" id="1392245"/>
    <lineage>
        <taxon>Eukaryota</taxon>
        <taxon>Fungi</taxon>
        <taxon>Dikarya</taxon>
        <taxon>Ascomycota</taxon>
        <taxon>Pezizomycotina</taxon>
        <taxon>Dothideomycetes</taxon>
        <taxon>Pleosporomycetidae</taxon>
        <taxon>Pleosporales</taxon>
        <taxon>Dothidotthiaceae</taxon>
        <taxon>Dothidotthia</taxon>
    </lineage>
</organism>
<evidence type="ECO:0000313" key="3">
    <source>
        <dbReference type="EMBL" id="KAF2131282.1"/>
    </source>
</evidence>
<feature type="region of interest" description="Disordered" evidence="1">
    <location>
        <begin position="17"/>
        <end position="39"/>
    </location>
</feature>
<name>A0A6A6AH20_9PLEO</name>
<dbReference type="PROSITE" id="PS50280">
    <property type="entry name" value="SET"/>
    <property type="match status" value="1"/>
</dbReference>
<sequence>MAAFGVWFNDCTARLPVRNRPGPSEESQEPDGRPTYPIRQQHNTLDLSEWQSIAQPPSLEGGPWPPRSIDRLCKEYDTNQSRCLGCGMYTPCPCDINSWRLYNSYIFTSILCQEHISEMILCQPHDSRSWVERPILYIYNMYHQGIPHPSLFTWQHIREGQIIGEITGQLRPAHLLENSNPDNKYEVWPWFLGSREWANQHPEVSHDAVIDSTKAGSLMKFLNHSCSENCTVFWGRVGKTRGLFVKARMDILPRSELTIWDQRCAQSLDVCCRSQICSCAVRIQRNDNVVTVTDPAEEERLAHEAEVQREAAVTQRLREAEEQRLAYVAALETLIPAFIQQEYQYMSSSGQQLVSRGGHQFMPPWEQRFISTWEQQLIPPGMDDSTTPGSLELTTPGTNEFVAPSYAINGMLPEYGPLPPNPFGDELQTTHGANERTWGLGWTY</sequence>
<dbReference type="SUPFAM" id="SSF82199">
    <property type="entry name" value="SET domain"/>
    <property type="match status" value="1"/>
</dbReference>
<proteinExistence type="predicted"/>